<dbReference type="AlphaFoldDB" id="A0A0D2DP73"/>
<dbReference type="PANTHER" id="PTHR46187">
    <property type="entry name" value="ALKALINE CERAMIDASE 3"/>
    <property type="match status" value="1"/>
</dbReference>
<feature type="transmembrane region" description="Helical" evidence="10">
    <location>
        <begin position="35"/>
        <end position="56"/>
    </location>
</feature>
<evidence type="ECO:0000313" key="12">
    <source>
        <dbReference type="Proteomes" id="UP000053342"/>
    </source>
</evidence>
<dbReference type="InterPro" id="IPR008901">
    <property type="entry name" value="ACER"/>
</dbReference>
<dbReference type="Pfam" id="PF05875">
    <property type="entry name" value="Ceramidase"/>
    <property type="match status" value="1"/>
</dbReference>
<keyword evidence="5 10" id="KW-1133">Transmembrane helix</keyword>
<dbReference type="GO" id="GO:0046872">
    <property type="term" value="F:metal ion binding"/>
    <property type="evidence" value="ECO:0007669"/>
    <property type="project" value="UniProtKB-KW"/>
</dbReference>
<feature type="transmembrane region" description="Helical" evidence="10">
    <location>
        <begin position="217"/>
        <end position="237"/>
    </location>
</feature>
<feature type="binding site" evidence="8">
    <location>
        <position position="263"/>
    </location>
    <ligand>
        <name>Zn(2+)</name>
        <dbReference type="ChEBI" id="CHEBI:29105"/>
        <note>catalytic</note>
    </ligand>
</feature>
<feature type="region of interest" description="Disordered" evidence="9">
    <location>
        <begin position="314"/>
        <end position="342"/>
    </location>
</feature>
<feature type="transmembrane region" description="Helical" evidence="10">
    <location>
        <begin position="151"/>
        <end position="169"/>
    </location>
</feature>
<dbReference type="GO" id="GO:0005789">
    <property type="term" value="C:endoplasmic reticulum membrane"/>
    <property type="evidence" value="ECO:0007669"/>
    <property type="project" value="TreeGrafter"/>
</dbReference>
<feature type="compositionally biased region" description="Polar residues" evidence="9">
    <location>
        <begin position="323"/>
        <end position="342"/>
    </location>
</feature>
<keyword evidence="8" id="KW-0862">Zinc</keyword>
<comment type="subcellular location">
    <subcellularLocation>
        <location evidence="1">Membrane</location>
        <topology evidence="1">Multi-pass membrane protein</topology>
    </subcellularLocation>
</comment>
<feature type="binding site" evidence="7">
    <location>
        <position position="41"/>
    </location>
    <ligand>
        <name>Ca(2+)</name>
        <dbReference type="ChEBI" id="CHEBI:29108"/>
    </ligand>
</feature>
<proteinExistence type="inferred from homology"/>
<evidence type="ECO:0008006" key="13">
    <source>
        <dbReference type="Google" id="ProtNLM"/>
    </source>
</evidence>
<feature type="binding site" evidence="8">
    <location>
        <position position="89"/>
    </location>
    <ligand>
        <name>Zn(2+)</name>
        <dbReference type="ChEBI" id="CHEBI:29105"/>
        <note>catalytic</note>
    </ligand>
</feature>
<feature type="binding site" evidence="8">
    <location>
        <position position="267"/>
    </location>
    <ligand>
        <name>Zn(2+)</name>
        <dbReference type="ChEBI" id="CHEBI:29105"/>
        <note>catalytic</note>
    </ligand>
</feature>
<keyword evidence="7" id="KW-0106">Calcium</keyword>
<dbReference type="HOGENOM" id="CLU_063293_2_0_1"/>
<dbReference type="PANTHER" id="PTHR46187:SF3">
    <property type="entry name" value="ALKALINE CERAMIDASE 3"/>
    <property type="match status" value="1"/>
</dbReference>
<evidence type="ECO:0000313" key="11">
    <source>
        <dbReference type="EMBL" id="KIW44340.1"/>
    </source>
</evidence>
<dbReference type="GO" id="GO:0046514">
    <property type="term" value="P:ceramide catabolic process"/>
    <property type="evidence" value="ECO:0007669"/>
    <property type="project" value="TreeGrafter"/>
</dbReference>
<feature type="transmembrane region" description="Helical" evidence="10">
    <location>
        <begin position="264"/>
        <end position="282"/>
    </location>
</feature>
<evidence type="ECO:0000256" key="3">
    <source>
        <dbReference type="ARBA" id="ARBA00022692"/>
    </source>
</evidence>
<dbReference type="VEuPathDB" id="FungiDB:PV06_05354"/>
<accession>A0A0D2DP73</accession>
<dbReference type="Proteomes" id="UP000053342">
    <property type="component" value="Unassembled WGS sequence"/>
</dbReference>
<dbReference type="GeneID" id="27357428"/>
<comment type="similarity">
    <text evidence="2">Belongs to the alkaline ceramidase family.</text>
</comment>
<dbReference type="GO" id="GO:0016811">
    <property type="term" value="F:hydrolase activity, acting on carbon-nitrogen (but not peptide) bonds, in linear amides"/>
    <property type="evidence" value="ECO:0007669"/>
    <property type="project" value="InterPro"/>
</dbReference>
<keyword evidence="12" id="KW-1185">Reference proteome</keyword>
<dbReference type="OrthoDB" id="187171at2759"/>
<dbReference type="EMBL" id="KN847335">
    <property type="protein sequence ID" value="KIW44340.1"/>
    <property type="molecule type" value="Genomic_DNA"/>
</dbReference>
<protein>
    <recommendedName>
        <fullName evidence="13">Alkaline ceramidase 3</fullName>
    </recommendedName>
</protein>
<keyword evidence="4" id="KW-0378">Hydrolase</keyword>
<keyword evidence="3 10" id="KW-0812">Transmembrane</keyword>
<feature type="binding site" evidence="7">
    <location>
        <position position="28"/>
    </location>
    <ligand>
        <name>Ca(2+)</name>
        <dbReference type="ChEBI" id="CHEBI:29108"/>
    </ligand>
</feature>
<gene>
    <name evidence="11" type="ORF">PV06_05354</name>
</gene>
<feature type="binding site" evidence="7">
    <location>
        <position position="30"/>
    </location>
    <ligand>
        <name>Ca(2+)</name>
        <dbReference type="ChEBI" id="CHEBI:29108"/>
    </ligand>
</feature>
<dbReference type="GO" id="GO:0046513">
    <property type="term" value="P:ceramide biosynthetic process"/>
    <property type="evidence" value="ECO:0007669"/>
    <property type="project" value="TreeGrafter"/>
</dbReference>
<feature type="transmembrane region" description="Helical" evidence="10">
    <location>
        <begin position="68"/>
        <end position="88"/>
    </location>
</feature>
<evidence type="ECO:0000256" key="6">
    <source>
        <dbReference type="ARBA" id="ARBA00023136"/>
    </source>
</evidence>
<evidence type="ECO:0000256" key="4">
    <source>
        <dbReference type="ARBA" id="ARBA00022801"/>
    </source>
</evidence>
<dbReference type="RefSeq" id="XP_016264556.1">
    <property type="nucleotide sequence ID" value="XM_016406350.1"/>
</dbReference>
<evidence type="ECO:0000256" key="9">
    <source>
        <dbReference type="SAM" id="MobiDB-lite"/>
    </source>
</evidence>
<evidence type="ECO:0000256" key="2">
    <source>
        <dbReference type="ARBA" id="ARBA00009780"/>
    </source>
</evidence>
<name>A0A0D2DP73_9EURO</name>
<evidence type="ECO:0000256" key="1">
    <source>
        <dbReference type="ARBA" id="ARBA00004141"/>
    </source>
</evidence>
<evidence type="ECO:0000256" key="7">
    <source>
        <dbReference type="PIRSR" id="PIRSR608901-1"/>
    </source>
</evidence>
<keyword evidence="6 10" id="KW-0472">Membrane</keyword>
<dbReference type="STRING" id="215243.A0A0D2DP73"/>
<sequence>MPSWLPSIPYPPPDQPGYWDPVTSTLQWCEEDYYATYYSAEIINTLTNLMFIYLAYKGVKSCKNQGHDTVFEVAYFGYFLVGFGSFMFHTTLKYPWQLVDELNMIYTTCLMAYASLSYSRPATHQVALGLFLLAFCAAITLYYHYLQDPVFHQTVYAFLTLFIVLRSLYSMEFSLRPSLRQTEERHRLERVRKGLPVMTKEEQDYENKRDMEILRTMWFFVVFGVSIFLAGFGIWNLDNQYCSTLRKWRRELGMPWGFFLEGHGWWHLMAGIGAYFYILWAIHLRHVLNGDQEHFRLVWDRFFQLPEVVRISDPPSKEKNCSGAINGSLENGHANGNTKKTK</sequence>
<evidence type="ECO:0000256" key="8">
    <source>
        <dbReference type="PIRSR" id="PIRSR608901-2"/>
    </source>
</evidence>
<evidence type="ECO:0000256" key="10">
    <source>
        <dbReference type="SAM" id="Phobius"/>
    </source>
</evidence>
<reference evidence="11 12" key="1">
    <citation type="submission" date="2015-01" db="EMBL/GenBank/DDBJ databases">
        <title>The Genome Sequence of Exophiala oligosperma CBS72588.</title>
        <authorList>
            <consortium name="The Broad Institute Genomics Platform"/>
            <person name="Cuomo C."/>
            <person name="de Hoog S."/>
            <person name="Gorbushina A."/>
            <person name="Stielow B."/>
            <person name="Teixiera M."/>
            <person name="Abouelleil A."/>
            <person name="Chapman S.B."/>
            <person name="Priest M."/>
            <person name="Young S.K."/>
            <person name="Wortman J."/>
            <person name="Nusbaum C."/>
            <person name="Birren B."/>
        </authorList>
    </citation>
    <scope>NUCLEOTIDE SEQUENCE [LARGE SCALE GENOMIC DNA]</scope>
    <source>
        <strain evidence="11 12">CBS 72588</strain>
    </source>
</reference>
<evidence type="ECO:0000256" key="5">
    <source>
        <dbReference type="ARBA" id="ARBA00022989"/>
    </source>
</evidence>
<feature type="transmembrane region" description="Helical" evidence="10">
    <location>
        <begin position="94"/>
        <end position="114"/>
    </location>
</feature>
<organism evidence="11 12">
    <name type="scientific">Exophiala oligosperma</name>
    <dbReference type="NCBI Taxonomy" id="215243"/>
    <lineage>
        <taxon>Eukaryota</taxon>
        <taxon>Fungi</taxon>
        <taxon>Dikarya</taxon>
        <taxon>Ascomycota</taxon>
        <taxon>Pezizomycotina</taxon>
        <taxon>Eurotiomycetes</taxon>
        <taxon>Chaetothyriomycetidae</taxon>
        <taxon>Chaetothyriales</taxon>
        <taxon>Herpotrichiellaceae</taxon>
        <taxon>Exophiala</taxon>
    </lineage>
</organism>
<comment type="cofactor">
    <cofactor evidence="8">
        <name>Zn(2+)</name>
        <dbReference type="ChEBI" id="CHEBI:29105"/>
    </cofactor>
</comment>
<feature type="transmembrane region" description="Helical" evidence="10">
    <location>
        <begin position="126"/>
        <end position="145"/>
    </location>
</feature>
<keyword evidence="7" id="KW-0479">Metal-binding</keyword>